<keyword evidence="4" id="KW-1185">Reference proteome</keyword>
<evidence type="ECO:0000313" key="4">
    <source>
        <dbReference type="Proteomes" id="UP000887013"/>
    </source>
</evidence>
<gene>
    <name evidence="3" type="ORF">NPIL_145211</name>
    <name evidence="2" type="ORF">NPIL_57531</name>
</gene>
<evidence type="ECO:0000313" key="2">
    <source>
        <dbReference type="EMBL" id="GFS77322.1"/>
    </source>
</evidence>
<protein>
    <submittedName>
        <fullName evidence="3">Uncharacterized protein</fullName>
    </submittedName>
</protein>
<comment type="caution">
    <text evidence="3">The sequence shown here is derived from an EMBL/GenBank/DDBJ whole genome shotgun (WGS) entry which is preliminary data.</text>
</comment>
<evidence type="ECO:0000313" key="3">
    <source>
        <dbReference type="EMBL" id="GFU38660.1"/>
    </source>
</evidence>
<name>A0A8X6QQG2_NEPPI</name>
<dbReference type="AlphaFoldDB" id="A0A8X6QQG2"/>
<reference evidence="3" key="1">
    <citation type="submission" date="2020-08" db="EMBL/GenBank/DDBJ databases">
        <title>Multicomponent nature underlies the extraordinary mechanical properties of spider dragline silk.</title>
        <authorList>
            <person name="Kono N."/>
            <person name="Nakamura H."/>
            <person name="Mori M."/>
            <person name="Yoshida Y."/>
            <person name="Ohtoshi R."/>
            <person name="Malay A.D."/>
            <person name="Moran D.A.P."/>
            <person name="Tomita M."/>
            <person name="Numata K."/>
            <person name="Arakawa K."/>
        </authorList>
    </citation>
    <scope>NUCLEOTIDE SEQUENCE</scope>
</reference>
<feature type="region of interest" description="Disordered" evidence="1">
    <location>
        <begin position="51"/>
        <end position="74"/>
    </location>
</feature>
<sequence length="98" mass="11501">MYDFSTKTWTPVQVIYKSKNLRSYIVQNTCFWSISNIPLKTRKETDFEMTETSRTQPVTSNVPQMQQKESRTQRRLGQLVTKPKFLNDYICNNLQSGG</sequence>
<dbReference type="Proteomes" id="UP000887013">
    <property type="component" value="Unassembled WGS sequence"/>
</dbReference>
<accession>A0A8X6QQG2</accession>
<organism evidence="3 4">
    <name type="scientific">Nephila pilipes</name>
    <name type="common">Giant wood spider</name>
    <name type="synonym">Nephila maculata</name>
    <dbReference type="NCBI Taxonomy" id="299642"/>
    <lineage>
        <taxon>Eukaryota</taxon>
        <taxon>Metazoa</taxon>
        <taxon>Ecdysozoa</taxon>
        <taxon>Arthropoda</taxon>
        <taxon>Chelicerata</taxon>
        <taxon>Arachnida</taxon>
        <taxon>Araneae</taxon>
        <taxon>Araneomorphae</taxon>
        <taxon>Entelegynae</taxon>
        <taxon>Araneoidea</taxon>
        <taxon>Nephilidae</taxon>
        <taxon>Nephila</taxon>
    </lineage>
</organism>
<dbReference type="EMBL" id="BMAW01096984">
    <property type="protein sequence ID" value="GFS77322.1"/>
    <property type="molecule type" value="Genomic_DNA"/>
</dbReference>
<feature type="compositionally biased region" description="Polar residues" evidence="1">
    <location>
        <begin position="51"/>
        <end position="67"/>
    </location>
</feature>
<dbReference type="EMBL" id="BMAW01084399">
    <property type="protein sequence ID" value="GFU38660.1"/>
    <property type="molecule type" value="Genomic_DNA"/>
</dbReference>
<feature type="non-terminal residue" evidence="3">
    <location>
        <position position="98"/>
    </location>
</feature>
<evidence type="ECO:0000256" key="1">
    <source>
        <dbReference type="SAM" id="MobiDB-lite"/>
    </source>
</evidence>
<proteinExistence type="predicted"/>